<feature type="transmembrane region" description="Helical" evidence="1">
    <location>
        <begin position="33"/>
        <end position="52"/>
    </location>
</feature>
<reference evidence="2" key="1">
    <citation type="submission" date="2021-08" db="EMBL/GenBank/DDBJ databases">
        <authorList>
            <person name="Misof B."/>
            <person name="Oliver O."/>
            <person name="Podsiadlowski L."/>
            <person name="Donath A."/>
            <person name="Peters R."/>
            <person name="Mayer C."/>
            <person name="Rust J."/>
            <person name="Gunkel S."/>
            <person name="Lesny P."/>
            <person name="Martin S."/>
            <person name="Oeyen J.P."/>
            <person name="Petersen M."/>
            <person name="Panagiotis P."/>
            <person name="Wilbrandt J."/>
            <person name="Tanja T."/>
        </authorList>
    </citation>
    <scope>NUCLEOTIDE SEQUENCE</scope>
    <source>
        <strain evidence="2">GBR_01_08_01A</strain>
        <tissue evidence="2">Thorax + abdomen</tissue>
    </source>
</reference>
<evidence type="ECO:0000313" key="2">
    <source>
        <dbReference type="EMBL" id="KAK2585133.1"/>
    </source>
</evidence>
<dbReference type="AlphaFoldDB" id="A0AAD9RSY5"/>
<sequence length="89" mass="9812">MSTTNAAGLIRCGTPSFISEAILNGWRGSIIKMRFTLLIVTMLMAIMSVMSYRAPVRRPRPGHVPVPTFPGAGPYNPKIPRGPWGRPKY</sequence>
<evidence type="ECO:0000256" key="1">
    <source>
        <dbReference type="SAM" id="Phobius"/>
    </source>
</evidence>
<dbReference type="GO" id="GO:0005576">
    <property type="term" value="C:extracellular region"/>
    <property type="evidence" value="ECO:0007669"/>
    <property type="project" value="InterPro"/>
</dbReference>
<gene>
    <name evidence="2" type="ORF">KPH14_008640</name>
</gene>
<keyword evidence="3" id="KW-1185">Reference proteome</keyword>
<reference evidence="2" key="2">
    <citation type="journal article" date="2023" name="Commun. Biol.">
        <title>Intrasexual cuticular hydrocarbon dimorphism in a wasp sheds light on hydrocarbon biosynthesis genes in Hymenoptera.</title>
        <authorList>
            <person name="Moris V.C."/>
            <person name="Podsiadlowski L."/>
            <person name="Martin S."/>
            <person name="Oeyen J.P."/>
            <person name="Donath A."/>
            <person name="Petersen M."/>
            <person name="Wilbrandt J."/>
            <person name="Misof B."/>
            <person name="Liedtke D."/>
            <person name="Thamm M."/>
            <person name="Scheiner R."/>
            <person name="Schmitt T."/>
            <person name="Niehuis O."/>
        </authorList>
    </citation>
    <scope>NUCLEOTIDE SEQUENCE</scope>
    <source>
        <strain evidence="2">GBR_01_08_01A</strain>
    </source>
</reference>
<organism evidence="2 3">
    <name type="scientific">Odynerus spinipes</name>
    <dbReference type="NCBI Taxonomy" id="1348599"/>
    <lineage>
        <taxon>Eukaryota</taxon>
        <taxon>Metazoa</taxon>
        <taxon>Ecdysozoa</taxon>
        <taxon>Arthropoda</taxon>
        <taxon>Hexapoda</taxon>
        <taxon>Insecta</taxon>
        <taxon>Pterygota</taxon>
        <taxon>Neoptera</taxon>
        <taxon>Endopterygota</taxon>
        <taxon>Hymenoptera</taxon>
        <taxon>Apocrita</taxon>
        <taxon>Aculeata</taxon>
        <taxon>Vespoidea</taxon>
        <taxon>Vespidae</taxon>
        <taxon>Eumeninae</taxon>
        <taxon>Odynerus</taxon>
    </lineage>
</organism>
<comment type="caution">
    <text evidence="2">The sequence shown here is derived from an EMBL/GenBank/DDBJ whole genome shotgun (WGS) entry which is preliminary data.</text>
</comment>
<keyword evidence="1" id="KW-1133">Transmembrane helix</keyword>
<dbReference type="EMBL" id="JAIFRP010000022">
    <property type="protein sequence ID" value="KAK2585133.1"/>
    <property type="molecule type" value="Genomic_DNA"/>
</dbReference>
<protein>
    <submittedName>
        <fullName evidence="2">Uncharacterized protein</fullName>
    </submittedName>
</protein>
<keyword evidence="1" id="KW-0812">Transmembrane</keyword>
<accession>A0AAD9RSY5</accession>
<dbReference type="GO" id="GO:0042381">
    <property type="term" value="P:hemolymph coagulation"/>
    <property type="evidence" value="ECO:0007669"/>
    <property type="project" value="InterPro"/>
</dbReference>
<proteinExistence type="predicted"/>
<dbReference type="Pfam" id="PF08026">
    <property type="entry name" value="Antimicrobial_5"/>
    <property type="match status" value="1"/>
</dbReference>
<evidence type="ECO:0000313" key="3">
    <source>
        <dbReference type="Proteomes" id="UP001258017"/>
    </source>
</evidence>
<dbReference type="InterPro" id="IPR012524">
    <property type="entry name" value="Abaecin_antimicrobial_peptide"/>
</dbReference>
<name>A0AAD9RSY5_9HYME</name>
<keyword evidence="1" id="KW-0472">Membrane</keyword>
<dbReference type="Proteomes" id="UP001258017">
    <property type="component" value="Unassembled WGS sequence"/>
</dbReference>